<dbReference type="EMBL" id="JBHUMM010000045">
    <property type="protein sequence ID" value="MFD2673664.1"/>
    <property type="molecule type" value="Genomic_DNA"/>
</dbReference>
<dbReference type="RefSeq" id="WP_379931249.1">
    <property type="nucleotide sequence ID" value="NZ_JBHUMM010000045.1"/>
</dbReference>
<keyword evidence="2" id="KW-1185">Reference proteome</keyword>
<dbReference type="Proteomes" id="UP001597497">
    <property type="component" value="Unassembled WGS sequence"/>
</dbReference>
<proteinExistence type="predicted"/>
<dbReference type="PROSITE" id="PS51257">
    <property type="entry name" value="PROKAR_LIPOPROTEIN"/>
    <property type="match status" value="1"/>
</dbReference>
<reference evidence="2" key="1">
    <citation type="journal article" date="2019" name="Int. J. Syst. Evol. Microbiol.">
        <title>The Global Catalogue of Microorganisms (GCM) 10K type strain sequencing project: providing services to taxonomists for standard genome sequencing and annotation.</title>
        <authorList>
            <consortium name="The Broad Institute Genomics Platform"/>
            <consortium name="The Broad Institute Genome Sequencing Center for Infectious Disease"/>
            <person name="Wu L."/>
            <person name="Ma J."/>
        </authorList>
    </citation>
    <scope>NUCLEOTIDE SEQUENCE [LARGE SCALE GENOMIC DNA]</scope>
    <source>
        <strain evidence="2">KCTC 33676</strain>
    </source>
</reference>
<evidence type="ECO:0000313" key="1">
    <source>
        <dbReference type="EMBL" id="MFD2673664.1"/>
    </source>
</evidence>
<accession>A0ABW5RGT9</accession>
<sequence length="235" mass="26302">MRTLIRTTSLRLIISMLLLILMSAACLSGCGYTKNFEQSDYNAGGGIPAREKDPYNRAYGFTIQNERYDHHGNTHAALSQKAANQVMKIPGIAHAYVFITDRNAYAAIVLNHAATGVNSDGNRRSDTTNVGNSEGVYNIRNGGSYLNPRKLVGDSNSYYTLNKPADISHVLKQRVAIAIRNAQPYVQEVFISANRDFVNEANVYAQKTWLGEQTDLNMNRFNQWVRSQFKQSETQ</sequence>
<protein>
    <submittedName>
        <fullName evidence="1">Uncharacterized protein</fullName>
    </submittedName>
</protein>
<gene>
    <name evidence="1" type="ORF">ACFSUC_19110</name>
</gene>
<organism evidence="1 2">
    <name type="scientific">Marinicrinis sediminis</name>
    <dbReference type="NCBI Taxonomy" id="1652465"/>
    <lineage>
        <taxon>Bacteria</taxon>
        <taxon>Bacillati</taxon>
        <taxon>Bacillota</taxon>
        <taxon>Bacilli</taxon>
        <taxon>Bacillales</taxon>
        <taxon>Paenibacillaceae</taxon>
    </lineage>
</organism>
<evidence type="ECO:0000313" key="2">
    <source>
        <dbReference type="Proteomes" id="UP001597497"/>
    </source>
</evidence>
<name>A0ABW5RGT9_9BACL</name>
<comment type="caution">
    <text evidence="1">The sequence shown here is derived from an EMBL/GenBank/DDBJ whole genome shotgun (WGS) entry which is preliminary data.</text>
</comment>